<feature type="repeat" description="ARM" evidence="7">
    <location>
        <begin position="426"/>
        <end position="466"/>
    </location>
</feature>
<dbReference type="SMART" id="SM00185">
    <property type="entry name" value="ARM"/>
    <property type="match status" value="3"/>
</dbReference>
<accession>A0AAV2D7Y8</accession>
<name>A0AAV2D7Y8_9ROSI</name>
<evidence type="ECO:0000256" key="4">
    <source>
        <dbReference type="ARBA" id="ARBA00022679"/>
    </source>
</evidence>
<dbReference type="Gene3D" id="1.25.10.10">
    <property type="entry name" value="Leucine-rich Repeat Variant"/>
    <property type="match status" value="1"/>
</dbReference>
<feature type="repeat" description="ARM" evidence="7">
    <location>
        <begin position="549"/>
        <end position="592"/>
    </location>
</feature>
<evidence type="ECO:0000256" key="5">
    <source>
        <dbReference type="ARBA" id="ARBA00022737"/>
    </source>
</evidence>
<reference evidence="9 10" key="1">
    <citation type="submission" date="2024-04" db="EMBL/GenBank/DDBJ databases">
        <authorList>
            <person name="Fracassetti M."/>
        </authorList>
    </citation>
    <scope>NUCLEOTIDE SEQUENCE [LARGE SCALE GENOMIC DNA]</scope>
</reference>
<dbReference type="GO" id="GO:0061630">
    <property type="term" value="F:ubiquitin protein ligase activity"/>
    <property type="evidence" value="ECO:0007669"/>
    <property type="project" value="UniProtKB-EC"/>
</dbReference>
<dbReference type="InterPro" id="IPR058678">
    <property type="entry name" value="ARM_PUB"/>
</dbReference>
<evidence type="ECO:0000256" key="1">
    <source>
        <dbReference type="ARBA" id="ARBA00000900"/>
    </source>
</evidence>
<dbReference type="InterPro" id="IPR016024">
    <property type="entry name" value="ARM-type_fold"/>
</dbReference>
<feature type="domain" description="U-box" evidence="8">
    <location>
        <begin position="281"/>
        <end position="355"/>
    </location>
</feature>
<gene>
    <name evidence="9" type="ORF">LTRI10_LOCUS11225</name>
</gene>
<evidence type="ECO:0000256" key="3">
    <source>
        <dbReference type="ARBA" id="ARBA00012483"/>
    </source>
</evidence>
<proteinExistence type="predicted"/>
<dbReference type="InterPro" id="IPR057623">
    <property type="entry name" value="PUB12-19-like_N"/>
</dbReference>
<evidence type="ECO:0000259" key="8">
    <source>
        <dbReference type="PROSITE" id="PS51698"/>
    </source>
</evidence>
<comment type="catalytic activity">
    <reaction evidence="1">
        <text>S-ubiquitinyl-[E2 ubiquitin-conjugating enzyme]-L-cysteine + [acceptor protein]-L-lysine = [E2 ubiquitin-conjugating enzyme]-L-cysteine + N(6)-ubiquitinyl-[acceptor protein]-L-lysine.</text>
        <dbReference type="EC" id="2.3.2.27"/>
    </reaction>
</comment>
<dbReference type="AlphaFoldDB" id="A0AAV2D7Y8"/>
<dbReference type="PROSITE" id="PS51698">
    <property type="entry name" value="U_BOX"/>
    <property type="match status" value="1"/>
</dbReference>
<dbReference type="InterPro" id="IPR000225">
    <property type="entry name" value="Armadillo"/>
</dbReference>
<dbReference type="SUPFAM" id="SSF57850">
    <property type="entry name" value="RING/U-box"/>
    <property type="match status" value="1"/>
</dbReference>
<dbReference type="PANTHER" id="PTHR23315">
    <property type="entry name" value="U BOX DOMAIN-CONTAINING"/>
    <property type="match status" value="1"/>
</dbReference>
<dbReference type="InterPro" id="IPR011989">
    <property type="entry name" value="ARM-like"/>
</dbReference>
<dbReference type="InterPro" id="IPR013083">
    <property type="entry name" value="Znf_RING/FYVE/PHD"/>
</dbReference>
<evidence type="ECO:0000256" key="6">
    <source>
        <dbReference type="ARBA" id="ARBA00022786"/>
    </source>
</evidence>
<dbReference type="SMART" id="SM00504">
    <property type="entry name" value="Ubox"/>
    <property type="match status" value="1"/>
</dbReference>
<dbReference type="EC" id="2.3.2.27" evidence="3"/>
<dbReference type="PANTHER" id="PTHR23315:SF116">
    <property type="entry name" value="RING-TYPE E3 UBIQUITIN TRANSFERASE"/>
    <property type="match status" value="1"/>
</dbReference>
<sequence length="692" mass="75742">MIQRQNRPTGRRRILTSPAVHPCENISQATLLASLIHLAAKICEHGKQFVTQRKNARRAIRKVGILLMFLEEIRDCELVFSDSVFLCFSELHLAFQKILFLLEDLGREDATLWVLMKSEFVAGQFRMLIGSIATALEILPLDTMDICGEVKEYVELVVKHGRNGEMEVDLDEELVGKQVESVLNCFDRGIEPDFDFVKRILDFVGIRTWSHCNGQIEFLEEQIELRSSGGEGEQREVSFLSSLLGVLSYCRGVIFFQTLDSNAGEEEQSETGIISEKLACLNPEDFRCPISLELMTDPVTVSTGQTYDRSSIQKWLKSGNTTCPKTGERLQSKELVPNTNLRNVIHQFCIDRGISLSTATTQGGSNIARTINPGSNSAAAAMRFLSRFLARRLGFGTEEEKNKAAYEVRLLSKSNIFNRGCLIQAGVILPLLNLLNSSASQENAIAALLKLSKHAGGKRAIVENDGIRSILAVLKNGSSSESKQIAAATIFYLSSVKGYRKLIGETPEAIPGLIELIRSGTHCGKKNAVVALFGLLMYQGNSQRVLRNGAVPVLIDVVSSSDKEELVADSLAVLASLAETVEGTIELVRNSGLPVAIKGMQSMRSVRGGKEHCISMLWSLCKNGGAEVVEALAGEQSVMGSLYSAATEGSSSSGRGKARDLIKVLQRFCETGALGDFLDSDGPCERPQLREL</sequence>
<dbReference type="Gene3D" id="3.30.40.10">
    <property type="entry name" value="Zinc/RING finger domain, C3HC4 (zinc finger)"/>
    <property type="match status" value="1"/>
</dbReference>
<evidence type="ECO:0000256" key="2">
    <source>
        <dbReference type="ARBA" id="ARBA00004906"/>
    </source>
</evidence>
<dbReference type="InterPro" id="IPR045210">
    <property type="entry name" value="RING-Ubox_PUB"/>
</dbReference>
<evidence type="ECO:0000313" key="9">
    <source>
        <dbReference type="EMBL" id="CAL1367685.1"/>
    </source>
</evidence>
<protein>
    <recommendedName>
        <fullName evidence="3">RING-type E3 ubiquitin transferase</fullName>
        <ecNumber evidence="3">2.3.2.27</ecNumber>
    </recommendedName>
</protein>
<dbReference type="EMBL" id="OZ034815">
    <property type="protein sequence ID" value="CAL1367685.1"/>
    <property type="molecule type" value="Genomic_DNA"/>
</dbReference>
<comment type="pathway">
    <text evidence="2">Protein modification; protein ubiquitination.</text>
</comment>
<keyword evidence="10" id="KW-1185">Reference proteome</keyword>
<dbReference type="InterPro" id="IPR003613">
    <property type="entry name" value="Ubox_domain"/>
</dbReference>
<dbReference type="Proteomes" id="UP001497516">
    <property type="component" value="Chromosome 2"/>
</dbReference>
<dbReference type="Pfam" id="PF25598">
    <property type="entry name" value="ARM_PUB"/>
    <property type="match status" value="1"/>
</dbReference>
<dbReference type="Pfam" id="PF25368">
    <property type="entry name" value="PUB10_N"/>
    <property type="match status" value="1"/>
</dbReference>
<dbReference type="SUPFAM" id="SSF48371">
    <property type="entry name" value="ARM repeat"/>
    <property type="match status" value="1"/>
</dbReference>
<dbReference type="PROSITE" id="PS50176">
    <property type="entry name" value="ARM_REPEAT"/>
    <property type="match status" value="2"/>
</dbReference>
<keyword evidence="6" id="KW-0833">Ubl conjugation pathway</keyword>
<evidence type="ECO:0000313" key="10">
    <source>
        <dbReference type="Proteomes" id="UP001497516"/>
    </source>
</evidence>
<dbReference type="Pfam" id="PF04564">
    <property type="entry name" value="U-box"/>
    <property type="match status" value="1"/>
</dbReference>
<dbReference type="CDD" id="cd16664">
    <property type="entry name" value="RING-Ubox_PUB"/>
    <property type="match status" value="1"/>
</dbReference>
<dbReference type="FunFam" id="3.30.40.10:FF:000442">
    <property type="entry name" value="RING-type E3 ubiquitin transferase"/>
    <property type="match status" value="1"/>
</dbReference>
<keyword evidence="5" id="KW-0677">Repeat</keyword>
<organism evidence="9 10">
    <name type="scientific">Linum trigynum</name>
    <dbReference type="NCBI Taxonomy" id="586398"/>
    <lineage>
        <taxon>Eukaryota</taxon>
        <taxon>Viridiplantae</taxon>
        <taxon>Streptophyta</taxon>
        <taxon>Embryophyta</taxon>
        <taxon>Tracheophyta</taxon>
        <taxon>Spermatophyta</taxon>
        <taxon>Magnoliopsida</taxon>
        <taxon>eudicotyledons</taxon>
        <taxon>Gunneridae</taxon>
        <taxon>Pentapetalae</taxon>
        <taxon>rosids</taxon>
        <taxon>fabids</taxon>
        <taxon>Malpighiales</taxon>
        <taxon>Linaceae</taxon>
        <taxon>Linum</taxon>
    </lineage>
</organism>
<evidence type="ECO:0000256" key="7">
    <source>
        <dbReference type="PROSITE-ProRule" id="PRU00259"/>
    </source>
</evidence>
<keyword evidence="4" id="KW-0808">Transferase</keyword>
<dbReference type="GO" id="GO:0016567">
    <property type="term" value="P:protein ubiquitination"/>
    <property type="evidence" value="ECO:0007669"/>
    <property type="project" value="InterPro"/>
</dbReference>